<feature type="compositionally biased region" description="Polar residues" evidence="1">
    <location>
        <begin position="269"/>
        <end position="279"/>
    </location>
</feature>
<evidence type="ECO:0000256" key="1">
    <source>
        <dbReference type="SAM" id="MobiDB-lite"/>
    </source>
</evidence>
<dbReference type="STRING" id="2316362.A0A4Q2E0M6"/>
<reference evidence="2 3" key="1">
    <citation type="submission" date="2019-01" db="EMBL/GenBank/DDBJ databases">
        <title>Draft genome sequence of Psathyrella aberdarensis IHI B618.</title>
        <authorList>
            <person name="Buettner E."/>
            <person name="Kellner H."/>
        </authorList>
    </citation>
    <scope>NUCLEOTIDE SEQUENCE [LARGE SCALE GENOMIC DNA]</scope>
    <source>
        <strain evidence="2 3">IHI B618</strain>
    </source>
</reference>
<name>A0A4Q2E0M6_9AGAR</name>
<evidence type="ECO:0000313" key="3">
    <source>
        <dbReference type="Proteomes" id="UP000290288"/>
    </source>
</evidence>
<sequence length="308" mass="33210">MDDLDEDNFEFMLGEASEGVHMSSADLYDAMSNPWPRRNEDASSSVRTTVVPSSVRSSPASNRGPWTVLPAPSTVPVVTRQASVRRPFNNTRNIEFNNFTRRHRLAHREGMEGEGVTVESVTEPREDPWTTRATSSTRRFFPPVAARRLRRTTERGGLPRNAVDISDGTSSGDDDSLNTLAGDAHVFAPYITLPRNFSGFDPYVPPPLPPSGSGNTGDDHQALSLPTLTVPRLRRGGVFAPELIVSPQNAIPPTSEAPPVAAPARQEPTEASTSASGPPQNVVVEEVFHGEPPAAYPTPGSSEGEHLG</sequence>
<dbReference type="AlphaFoldDB" id="A0A4Q2E0M6"/>
<feature type="compositionally biased region" description="Low complexity" evidence="1">
    <location>
        <begin position="42"/>
        <end position="61"/>
    </location>
</feature>
<feature type="region of interest" description="Disordered" evidence="1">
    <location>
        <begin position="111"/>
        <end position="134"/>
    </location>
</feature>
<protein>
    <submittedName>
        <fullName evidence="2">Uncharacterized protein</fullName>
    </submittedName>
</protein>
<organism evidence="2 3">
    <name type="scientific">Candolleomyces aberdarensis</name>
    <dbReference type="NCBI Taxonomy" id="2316362"/>
    <lineage>
        <taxon>Eukaryota</taxon>
        <taxon>Fungi</taxon>
        <taxon>Dikarya</taxon>
        <taxon>Basidiomycota</taxon>
        <taxon>Agaricomycotina</taxon>
        <taxon>Agaricomycetes</taxon>
        <taxon>Agaricomycetidae</taxon>
        <taxon>Agaricales</taxon>
        <taxon>Agaricineae</taxon>
        <taxon>Psathyrellaceae</taxon>
        <taxon>Candolleomyces</taxon>
    </lineage>
</organism>
<evidence type="ECO:0000313" key="2">
    <source>
        <dbReference type="EMBL" id="RXW25422.1"/>
    </source>
</evidence>
<accession>A0A4Q2E0M6</accession>
<feature type="region of interest" description="Disordered" evidence="1">
    <location>
        <begin position="22"/>
        <end position="67"/>
    </location>
</feature>
<keyword evidence="3" id="KW-1185">Reference proteome</keyword>
<comment type="caution">
    <text evidence="2">The sequence shown here is derived from an EMBL/GenBank/DDBJ whole genome shotgun (WGS) entry which is preliminary data.</text>
</comment>
<dbReference type="OrthoDB" id="3253137at2759"/>
<proteinExistence type="predicted"/>
<dbReference type="EMBL" id="SDEE01000005">
    <property type="protein sequence ID" value="RXW25422.1"/>
    <property type="molecule type" value="Genomic_DNA"/>
</dbReference>
<dbReference type="Proteomes" id="UP000290288">
    <property type="component" value="Unassembled WGS sequence"/>
</dbReference>
<feature type="region of interest" description="Disordered" evidence="1">
    <location>
        <begin position="248"/>
        <end position="308"/>
    </location>
</feature>
<feature type="region of interest" description="Disordered" evidence="1">
    <location>
        <begin position="202"/>
        <end position="222"/>
    </location>
</feature>
<gene>
    <name evidence="2" type="ORF">EST38_g436</name>
</gene>